<dbReference type="RefSeq" id="WP_192029891.1">
    <property type="nucleotide sequence ID" value="NZ_JACYTR010000023.1"/>
</dbReference>
<evidence type="ECO:0000313" key="3">
    <source>
        <dbReference type="Proteomes" id="UP000613768"/>
    </source>
</evidence>
<dbReference type="SUPFAM" id="SSF51197">
    <property type="entry name" value="Clavaminate synthase-like"/>
    <property type="match status" value="1"/>
</dbReference>
<dbReference type="InterPro" id="IPR041667">
    <property type="entry name" value="Cupin_8"/>
</dbReference>
<protein>
    <submittedName>
        <fullName evidence="2">Cupin-like domain-containing protein</fullName>
    </submittedName>
</protein>
<accession>A0AAW3ZKD1</accession>
<reference evidence="2 3" key="1">
    <citation type="submission" date="2020-09" db="EMBL/GenBank/DDBJ databases">
        <title>Pseudoxanthomonas sp. CAU 1598 isolated from sand of Yaerae Beach.</title>
        <authorList>
            <person name="Kim W."/>
        </authorList>
    </citation>
    <scope>NUCLEOTIDE SEQUENCE [LARGE SCALE GENOMIC DNA]</scope>
    <source>
        <strain evidence="2 3">CAU 1598</strain>
    </source>
</reference>
<feature type="domain" description="JmjC" evidence="1">
    <location>
        <begin position="84"/>
        <end position="252"/>
    </location>
</feature>
<organism evidence="2 3">
    <name type="scientific">Pseudomarimonas arenosa</name>
    <dbReference type="NCBI Taxonomy" id="2774145"/>
    <lineage>
        <taxon>Bacteria</taxon>
        <taxon>Pseudomonadati</taxon>
        <taxon>Pseudomonadota</taxon>
        <taxon>Gammaproteobacteria</taxon>
        <taxon>Lysobacterales</taxon>
        <taxon>Lysobacteraceae</taxon>
        <taxon>Pseudomarimonas</taxon>
    </lineage>
</organism>
<sequence length="295" mass="33111">MSAELKCFAPPEDSSLLDRRGFKLQHRLLGHPALELSNLAQVLPTLPSSNVYYSRGDLKPSDNFDRAHIEHKNGLSLADTIEAIRTSDSYIMVRSPELHPSFQELFADLSGDVRSLLRARGQPDQLHGAKLYLFIASPNSLTPFHFDRYSTLLLQFQGRKRVFVFEPWDERVISAQHTEGFMAHSGQRPPWNDELEALGTGFDFAPGEALHIPFIAGHYVKNGAEDVSVSLSIIFNTEQTQQQIRALHFNHYWRRAAGKLGWKPSAVGKRPGLDALKAASWQSASRLARLFRPGA</sequence>
<evidence type="ECO:0000259" key="1">
    <source>
        <dbReference type="PROSITE" id="PS51184"/>
    </source>
</evidence>
<gene>
    <name evidence="2" type="ORF">IFO71_12050</name>
</gene>
<dbReference type="AlphaFoldDB" id="A0AAW3ZKD1"/>
<proteinExistence type="predicted"/>
<name>A0AAW3ZKD1_9GAMM</name>
<dbReference type="Proteomes" id="UP000613768">
    <property type="component" value="Unassembled WGS sequence"/>
</dbReference>
<evidence type="ECO:0000313" key="2">
    <source>
        <dbReference type="EMBL" id="MBD8526471.1"/>
    </source>
</evidence>
<dbReference type="PROSITE" id="PS51184">
    <property type="entry name" value="JMJC"/>
    <property type="match status" value="1"/>
</dbReference>
<dbReference type="InterPro" id="IPR003347">
    <property type="entry name" value="JmjC_dom"/>
</dbReference>
<dbReference type="Pfam" id="PF13621">
    <property type="entry name" value="Cupin_8"/>
    <property type="match status" value="1"/>
</dbReference>
<dbReference type="EMBL" id="JACYTR010000023">
    <property type="protein sequence ID" value="MBD8526471.1"/>
    <property type="molecule type" value="Genomic_DNA"/>
</dbReference>
<comment type="caution">
    <text evidence="2">The sequence shown here is derived from an EMBL/GenBank/DDBJ whole genome shotgun (WGS) entry which is preliminary data.</text>
</comment>
<keyword evidence="3" id="KW-1185">Reference proteome</keyword>
<dbReference type="Gene3D" id="2.60.120.650">
    <property type="entry name" value="Cupin"/>
    <property type="match status" value="1"/>
</dbReference>